<feature type="region of interest" description="Disordered" evidence="1">
    <location>
        <begin position="1"/>
        <end position="21"/>
    </location>
</feature>
<evidence type="ECO:0000256" key="1">
    <source>
        <dbReference type="SAM" id="MobiDB-lite"/>
    </source>
</evidence>
<name>F5XP98_MICPN</name>
<dbReference type="KEGG" id="mph:MLP_37240"/>
<dbReference type="eggNOG" id="ENOG5031UT9">
    <property type="taxonomic scope" value="Bacteria"/>
</dbReference>
<dbReference type="Proteomes" id="UP000007947">
    <property type="component" value="Chromosome"/>
</dbReference>
<dbReference type="OrthoDB" id="3730586at2"/>
<sequence>MRVARRYERKTGQRQQSERELTVRAEFHEPPDLDKLCELLIRLGLQQSGSCRSEAATRPKRPRAGASASS</sequence>
<accession>F5XP98</accession>
<dbReference type="HOGENOM" id="CLU_203203_0_0_11"/>
<dbReference type="EMBL" id="AP012204">
    <property type="protein sequence ID" value="BAK36738.1"/>
    <property type="molecule type" value="Genomic_DNA"/>
</dbReference>
<reference evidence="2 3" key="1">
    <citation type="submission" date="2011-05" db="EMBL/GenBank/DDBJ databases">
        <title>Whole genome sequence of Microlunatus phosphovorus NM-1.</title>
        <authorList>
            <person name="Hosoyama A."/>
            <person name="Sasaki K."/>
            <person name="Harada T."/>
            <person name="Igarashi R."/>
            <person name="Kawakoshi A."/>
            <person name="Sasagawa M."/>
            <person name="Fukada J."/>
            <person name="Nakamura S."/>
            <person name="Katano Y."/>
            <person name="Hanada S."/>
            <person name="Kamagata Y."/>
            <person name="Nakamura N."/>
            <person name="Yamazaki S."/>
            <person name="Fujita N."/>
        </authorList>
    </citation>
    <scope>NUCLEOTIDE SEQUENCE [LARGE SCALE GENOMIC DNA]</scope>
    <source>
        <strain evidence="3">ATCC 700054 / DSM 10555 / JCM 9379 / NBRC 101784 / NCIMB 13414 / VKM Ac-1990 / NM-1</strain>
    </source>
</reference>
<proteinExistence type="predicted"/>
<evidence type="ECO:0000313" key="2">
    <source>
        <dbReference type="EMBL" id="BAK36738.1"/>
    </source>
</evidence>
<protein>
    <submittedName>
        <fullName evidence="2">Uncharacterized protein</fullName>
    </submittedName>
</protein>
<evidence type="ECO:0000313" key="3">
    <source>
        <dbReference type="Proteomes" id="UP000007947"/>
    </source>
</evidence>
<dbReference type="AlphaFoldDB" id="F5XP98"/>
<organism evidence="2 3">
    <name type="scientific">Microlunatus phosphovorus (strain ATCC 700054 / DSM 10555 / JCM 9379 / NBRC 101784 / NCIMB 13414 / VKM Ac-1990 / NM-1)</name>
    <dbReference type="NCBI Taxonomy" id="1032480"/>
    <lineage>
        <taxon>Bacteria</taxon>
        <taxon>Bacillati</taxon>
        <taxon>Actinomycetota</taxon>
        <taxon>Actinomycetes</taxon>
        <taxon>Propionibacteriales</taxon>
        <taxon>Propionibacteriaceae</taxon>
        <taxon>Microlunatus</taxon>
    </lineage>
</organism>
<dbReference type="STRING" id="1032480.MLP_37240"/>
<gene>
    <name evidence="2" type="ordered locus">MLP_37240</name>
</gene>
<feature type="region of interest" description="Disordered" evidence="1">
    <location>
        <begin position="48"/>
        <end position="70"/>
    </location>
</feature>
<keyword evidence="3" id="KW-1185">Reference proteome</keyword>